<dbReference type="Gene3D" id="3.30.70.1660">
    <property type="match status" value="1"/>
</dbReference>
<dbReference type="EMBL" id="JAQGEF010000014">
    <property type="protein sequence ID" value="MDA3615557.1"/>
    <property type="molecule type" value="Genomic_DNA"/>
</dbReference>
<dbReference type="PANTHER" id="PTHR43116">
    <property type="entry name" value="PEPTIDE CHAIN RELEASE FACTOR 2"/>
    <property type="match status" value="1"/>
</dbReference>
<proteinExistence type="inferred from homology"/>
<dbReference type="Pfam" id="PF00472">
    <property type="entry name" value="RF-1"/>
    <property type="match status" value="1"/>
</dbReference>
<keyword evidence="2" id="KW-0175">Coiled coil</keyword>
<evidence type="ECO:0000256" key="2">
    <source>
        <dbReference type="SAM" id="Coils"/>
    </source>
</evidence>
<dbReference type="InterPro" id="IPR000352">
    <property type="entry name" value="Pep_chain_release_fac_I"/>
</dbReference>
<dbReference type="PANTHER" id="PTHR43116:SF3">
    <property type="entry name" value="CLASS I PEPTIDE CHAIN RELEASE FACTOR"/>
    <property type="match status" value="1"/>
</dbReference>
<dbReference type="InterPro" id="IPR045853">
    <property type="entry name" value="Pep_chain_release_fac_I_sf"/>
</dbReference>
<dbReference type="SUPFAM" id="SSF75620">
    <property type="entry name" value="Release factor"/>
    <property type="match status" value="1"/>
</dbReference>
<dbReference type="PROSITE" id="PS00745">
    <property type="entry name" value="RF_PROK_I"/>
    <property type="match status" value="1"/>
</dbReference>
<protein>
    <submittedName>
        <fullName evidence="4">Peptide chain release factor H</fullName>
    </submittedName>
</protein>
<evidence type="ECO:0000259" key="3">
    <source>
        <dbReference type="PROSITE" id="PS00745"/>
    </source>
</evidence>
<comment type="caution">
    <text evidence="4">The sequence shown here is derived from an EMBL/GenBank/DDBJ whole genome shotgun (WGS) entry which is preliminary data.</text>
</comment>
<comment type="similarity">
    <text evidence="1">Belongs to the prokaryotic/mitochondrial release factor family.</text>
</comment>
<organism evidence="4 5">
    <name type="scientific">Polluticaenibacter yanchengensis</name>
    <dbReference type="NCBI Taxonomy" id="3014562"/>
    <lineage>
        <taxon>Bacteria</taxon>
        <taxon>Pseudomonadati</taxon>
        <taxon>Bacteroidota</taxon>
        <taxon>Chitinophagia</taxon>
        <taxon>Chitinophagales</taxon>
        <taxon>Chitinophagaceae</taxon>
        <taxon>Polluticaenibacter</taxon>
    </lineage>
</organism>
<dbReference type="RefSeq" id="WP_407031884.1">
    <property type="nucleotide sequence ID" value="NZ_JAQGEF010000014.1"/>
</dbReference>
<feature type="coiled-coil region" evidence="2">
    <location>
        <begin position="149"/>
        <end position="176"/>
    </location>
</feature>
<accession>A0ABT4UL45</accession>
<keyword evidence="5" id="KW-1185">Reference proteome</keyword>
<sequence>MEKILIQITSGKGPSECERAVFLVKNKFLEFAKNEHWQAEMINEVKGYEKNTFCSVTLLISSGEINFLLLDEWIGTIQWIAQSPYRPAHKRKNWFVGFEAFKMPGKSLFKESDVIFETTRSGGPGGQNVNKVETAVRAKHLPTGLQVLASNERSQLQNKKLALERLKEKFIALQNQAFMDNQTAMWLEHHDLERGNPVKWFNEPMKR</sequence>
<feature type="domain" description="Prokaryotic-type class I peptide chain release factors" evidence="3">
    <location>
        <begin position="120"/>
        <end position="136"/>
    </location>
</feature>
<name>A0ABT4UL45_9BACT</name>
<gene>
    <name evidence="4" type="primary">prfH</name>
    <name evidence="4" type="ORF">O3P16_12120</name>
</gene>
<evidence type="ECO:0000313" key="5">
    <source>
        <dbReference type="Proteomes" id="UP001210231"/>
    </source>
</evidence>
<dbReference type="InterPro" id="IPR017509">
    <property type="entry name" value="PrfH"/>
</dbReference>
<dbReference type="Gene3D" id="3.30.160.20">
    <property type="match status" value="1"/>
</dbReference>
<evidence type="ECO:0000313" key="4">
    <source>
        <dbReference type="EMBL" id="MDA3615557.1"/>
    </source>
</evidence>
<dbReference type="Proteomes" id="UP001210231">
    <property type="component" value="Unassembled WGS sequence"/>
</dbReference>
<dbReference type="NCBIfam" id="TIGR03072">
    <property type="entry name" value="release_prfH"/>
    <property type="match status" value="1"/>
</dbReference>
<reference evidence="4 5" key="1">
    <citation type="submission" date="2022-12" db="EMBL/GenBank/DDBJ databases">
        <title>Chitinophagaceae gen. sp. nov., a new member of the family Chitinophagaceae, isolated from soil in a chemical factory.</title>
        <authorList>
            <person name="Ke Z."/>
        </authorList>
    </citation>
    <scope>NUCLEOTIDE SEQUENCE [LARGE SCALE GENOMIC DNA]</scope>
    <source>
        <strain evidence="4 5">LY-5</strain>
    </source>
</reference>
<evidence type="ECO:0000256" key="1">
    <source>
        <dbReference type="ARBA" id="ARBA00010835"/>
    </source>
</evidence>